<feature type="domain" description="G-protein coupled receptors family 1 profile" evidence="8">
    <location>
        <begin position="39"/>
        <end position="297"/>
    </location>
</feature>
<reference evidence="9" key="1">
    <citation type="submission" date="2023-01" db="EMBL/GenBank/DDBJ databases">
        <title>Genome assembly of the deep-sea coral Lophelia pertusa.</title>
        <authorList>
            <person name="Herrera S."/>
            <person name="Cordes E."/>
        </authorList>
    </citation>
    <scope>NUCLEOTIDE SEQUENCE</scope>
    <source>
        <strain evidence="9">USNM1676648</strain>
        <tissue evidence="9">Polyp</tissue>
    </source>
</reference>
<proteinExistence type="predicted"/>
<dbReference type="InterPro" id="IPR000276">
    <property type="entry name" value="GPCR_Rhodpsn"/>
</dbReference>
<evidence type="ECO:0000256" key="6">
    <source>
        <dbReference type="ARBA" id="ARBA00023170"/>
    </source>
</evidence>
<comment type="caution">
    <text evidence="9">The sequence shown here is derived from an EMBL/GenBank/DDBJ whole genome shotgun (WGS) entry which is preliminary data.</text>
</comment>
<feature type="transmembrane region" description="Helical" evidence="7">
    <location>
        <begin position="188"/>
        <end position="215"/>
    </location>
</feature>
<dbReference type="OrthoDB" id="5988442at2759"/>
<evidence type="ECO:0000256" key="1">
    <source>
        <dbReference type="ARBA" id="ARBA00004651"/>
    </source>
</evidence>
<keyword evidence="6 9" id="KW-0675">Receptor</keyword>
<dbReference type="PANTHER" id="PTHR24241">
    <property type="entry name" value="NEUROPEPTIDE RECEPTOR-RELATED G-PROTEIN COUPLED RECEPTOR"/>
    <property type="match status" value="1"/>
</dbReference>
<dbReference type="GO" id="GO:0005886">
    <property type="term" value="C:plasma membrane"/>
    <property type="evidence" value="ECO:0007669"/>
    <property type="project" value="UniProtKB-SubCell"/>
</dbReference>
<evidence type="ECO:0000259" key="8">
    <source>
        <dbReference type="PROSITE" id="PS50262"/>
    </source>
</evidence>
<feature type="transmembrane region" description="Helical" evidence="7">
    <location>
        <begin position="104"/>
        <end position="125"/>
    </location>
</feature>
<name>A0A9W9Z4E8_9CNID</name>
<comment type="subcellular location">
    <subcellularLocation>
        <location evidence="1">Cell membrane</location>
        <topology evidence="1">Multi-pass membrane protein</topology>
    </subcellularLocation>
</comment>
<sequence length="365" mass="40875">MNLSTLMNNTTESPTPIPQSVVVTVLVLTAVCLVAGTYGNARVCLLLARRRRDLRKVPHFLLANLSVIGLLSSLLLMPIFIATAAKRYILRQQDSVELYLLCKIQLVLSFFCSSINAMTLSLMAMDRQDCIFRPLRRRLKTDNVKIVLLVVWCVALIIHVVFPILIVSDRSQYSPCSDPLRSSSSNSSGLYSAYITIFGTVFNVAAVFIMVITFLRIVKRLRSSPLPQSRSLHQRYESQITKLTYKTCAIFIVSWFPVTISHITGRFFVAGSEHMRSLKLVTVAVTWFTYVANPVLHYQMLKIAPASLSTVQSANLRIRVIVKIQSSGEDMDRRISADKTAQNSAALQMESVNVKTLCVLPIRAK</sequence>
<evidence type="ECO:0000256" key="2">
    <source>
        <dbReference type="ARBA" id="ARBA00022475"/>
    </source>
</evidence>
<evidence type="ECO:0000313" key="9">
    <source>
        <dbReference type="EMBL" id="KAJ7374897.1"/>
    </source>
</evidence>
<dbReference type="GO" id="GO:0004930">
    <property type="term" value="F:G protein-coupled receptor activity"/>
    <property type="evidence" value="ECO:0007669"/>
    <property type="project" value="InterPro"/>
</dbReference>
<evidence type="ECO:0000256" key="4">
    <source>
        <dbReference type="ARBA" id="ARBA00022989"/>
    </source>
</evidence>
<evidence type="ECO:0000256" key="5">
    <source>
        <dbReference type="ARBA" id="ARBA00023136"/>
    </source>
</evidence>
<dbReference type="AlphaFoldDB" id="A0A9W9Z4E8"/>
<feature type="transmembrane region" description="Helical" evidence="7">
    <location>
        <begin position="243"/>
        <end position="265"/>
    </location>
</feature>
<feature type="transmembrane region" description="Helical" evidence="7">
    <location>
        <begin position="20"/>
        <end position="39"/>
    </location>
</feature>
<dbReference type="InterPro" id="IPR017452">
    <property type="entry name" value="GPCR_Rhodpsn_7TM"/>
</dbReference>
<dbReference type="PRINTS" id="PR00237">
    <property type="entry name" value="GPCRRHODOPSN"/>
</dbReference>
<feature type="transmembrane region" description="Helical" evidence="7">
    <location>
        <begin position="146"/>
        <end position="168"/>
    </location>
</feature>
<feature type="transmembrane region" description="Helical" evidence="7">
    <location>
        <begin position="60"/>
        <end position="84"/>
    </location>
</feature>
<keyword evidence="10" id="KW-1185">Reference proteome</keyword>
<organism evidence="9 10">
    <name type="scientific">Desmophyllum pertusum</name>
    <dbReference type="NCBI Taxonomy" id="174260"/>
    <lineage>
        <taxon>Eukaryota</taxon>
        <taxon>Metazoa</taxon>
        <taxon>Cnidaria</taxon>
        <taxon>Anthozoa</taxon>
        <taxon>Hexacorallia</taxon>
        <taxon>Scleractinia</taxon>
        <taxon>Caryophylliina</taxon>
        <taxon>Caryophylliidae</taxon>
        <taxon>Desmophyllum</taxon>
    </lineage>
</organism>
<dbReference type="PROSITE" id="PS50262">
    <property type="entry name" value="G_PROTEIN_RECEP_F1_2"/>
    <property type="match status" value="1"/>
</dbReference>
<dbReference type="SUPFAM" id="SSF81321">
    <property type="entry name" value="Family A G protein-coupled receptor-like"/>
    <property type="match status" value="1"/>
</dbReference>
<keyword evidence="5 7" id="KW-0472">Membrane</keyword>
<keyword evidence="2" id="KW-1003">Cell membrane</keyword>
<dbReference type="EMBL" id="MU826827">
    <property type="protein sequence ID" value="KAJ7374897.1"/>
    <property type="molecule type" value="Genomic_DNA"/>
</dbReference>
<gene>
    <name evidence="9" type="primary">NPY2R_1</name>
    <name evidence="9" type="ORF">OS493_005251</name>
</gene>
<dbReference type="Pfam" id="PF00001">
    <property type="entry name" value="7tm_1"/>
    <property type="match status" value="1"/>
</dbReference>
<evidence type="ECO:0000256" key="3">
    <source>
        <dbReference type="ARBA" id="ARBA00022692"/>
    </source>
</evidence>
<keyword evidence="3 7" id="KW-0812">Transmembrane</keyword>
<feature type="transmembrane region" description="Helical" evidence="7">
    <location>
        <begin position="277"/>
        <end position="296"/>
    </location>
</feature>
<accession>A0A9W9Z4E8</accession>
<dbReference type="Gene3D" id="1.20.1070.10">
    <property type="entry name" value="Rhodopsin 7-helix transmembrane proteins"/>
    <property type="match status" value="1"/>
</dbReference>
<evidence type="ECO:0000256" key="7">
    <source>
        <dbReference type="SAM" id="Phobius"/>
    </source>
</evidence>
<evidence type="ECO:0000313" key="10">
    <source>
        <dbReference type="Proteomes" id="UP001163046"/>
    </source>
</evidence>
<dbReference type="CDD" id="cd00637">
    <property type="entry name" value="7tm_classA_rhodopsin-like"/>
    <property type="match status" value="1"/>
</dbReference>
<dbReference type="Proteomes" id="UP001163046">
    <property type="component" value="Unassembled WGS sequence"/>
</dbReference>
<keyword evidence="4 7" id="KW-1133">Transmembrane helix</keyword>
<protein>
    <submittedName>
        <fullName evidence="9">Neuropeptide Y receptor type 2</fullName>
    </submittedName>
</protein>